<gene>
    <name evidence="8" type="ORF">MCNOR_3329</name>
</gene>
<dbReference type="GO" id="GO:0071555">
    <property type="term" value="P:cell wall organization"/>
    <property type="evidence" value="ECO:0007669"/>
    <property type="project" value="UniProtKB-KW"/>
</dbReference>
<evidence type="ECO:0000256" key="1">
    <source>
        <dbReference type="ARBA" id="ARBA00001561"/>
    </source>
</evidence>
<dbReference type="InterPro" id="IPR036365">
    <property type="entry name" value="PGBD-like_sf"/>
</dbReference>
<evidence type="ECO:0000259" key="7">
    <source>
        <dbReference type="SMART" id="SM00644"/>
    </source>
</evidence>
<evidence type="ECO:0000256" key="5">
    <source>
        <dbReference type="ARBA" id="ARBA00023316"/>
    </source>
</evidence>
<dbReference type="GO" id="GO:0009253">
    <property type="term" value="P:peptidoglycan catabolic process"/>
    <property type="evidence" value="ECO:0007669"/>
    <property type="project" value="InterPro"/>
</dbReference>
<dbReference type="GO" id="GO:0008745">
    <property type="term" value="F:N-acetylmuramoyl-L-alanine amidase activity"/>
    <property type="evidence" value="ECO:0007669"/>
    <property type="project" value="UniProtKB-EC"/>
</dbReference>
<protein>
    <recommendedName>
        <fullName evidence="3">N-acetylmuramoyl-L-alanine amidase</fullName>
        <ecNumber evidence="3">3.5.1.28</ecNumber>
    </recommendedName>
</protein>
<dbReference type="SUPFAM" id="SSF47090">
    <property type="entry name" value="PGBD-like"/>
    <property type="match status" value="1"/>
</dbReference>
<dbReference type="InterPro" id="IPR036505">
    <property type="entry name" value="Amidase/PGRP_sf"/>
</dbReference>
<dbReference type="AlphaFoldDB" id="A0AA35Y006"/>
<dbReference type="Proteomes" id="UP001158598">
    <property type="component" value="Chromosome"/>
</dbReference>
<dbReference type="Gene3D" id="1.10.101.10">
    <property type="entry name" value="PGBD-like superfamily/PGBD"/>
    <property type="match status" value="1"/>
</dbReference>
<dbReference type="PANTHER" id="PTHR30417:SF1">
    <property type="entry name" value="N-ACETYLMURAMOYL-L-ALANINE AMIDASE AMID"/>
    <property type="match status" value="1"/>
</dbReference>
<dbReference type="Pfam" id="PF01471">
    <property type="entry name" value="PG_binding_1"/>
    <property type="match status" value="1"/>
</dbReference>
<dbReference type="SMART" id="SM00644">
    <property type="entry name" value="Ami_2"/>
    <property type="match status" value="1"/>
</dbReference>
<reference evidence="8" key="1">
    <citation type="submission" date="2023-03" db="EMBL/GenBank/DDBJ databases">
        <authorList>
            <person name="Pearce D."/>
        </authorList>
    </citation>
    <scope>NUCLEOTIDE SEQUENCE</scope>
    <source>
        <strain evidence="8">Mc</strain>
    </source>
</reference>
<comment type="catalytic activity">
    <reaction evidence="1">
        <text>Hydrolyzes the link between N-acetylmuramoyl residues and L-amino acid residues in certain cell-wall glycopeptides.</text>
        <dbReference type="EC" id="3.5.1.28"/>
    </reaction>
</comment>
<dbReference type="Gene3D" id="3.40.80.10">
    <property type="entry name" value="Peptidoglycan recognition protein-like"/>
    <property type="match status" value="1"/>
</dbReference>
<dbReference type="InterPro" id="IPR051206">
    <property type="entry name" value="NAMLAA_amidase_2"/>
</dbReference>
<name>A0AA35Y006_METCP</name>
<dbReference type="Pfam" id="PF01510">
    <property type="entry name" value="Amidase_2"/>
    <property type="match status" value="1"/>
</dbReference>
<dbReference type="SUPFAM" id="SSF55846">
    <property type="entry name" value="N-acetylmuramoyl-L-alanine amidase-like"/>
    <property type="match status" value="1"/>
</dbReference>
<keyword evidence="5" id="KW-0961">Cell wall biogenesis/degradation</keyword>
<sequence length="617" mass="66696">MLKQWIGCPATNFTQGRRGLKPLAVVIHAYPSLETAETVFANPRSSESCHYLIAAGGRIRQYVDETDTAYHAGLVINPSWGLYRRGINPNLMTIGVAAAVGPGEHWSGEMYDAAAELIGEIAAYWGFPPDAEHIVLHAEIRASRDCTGRGFERAELLKRMASRPAPGSAPFVKDLERRFVRLLGAAHLREDRPNTRARILCTLPAGTDVAVTGFTDRGERIEGNAIWYETPENAFLWAGATDAPQPLAPAPWTPAAAVVSLPETAVECGIPRIDALFRGHGGAAIGVREPMGDAVGAIQDLLSGHGHIGLPCLLSAAYGRFGSKTAAAVQDFQTGQGLSASGEVDVATLRALVRTPAAKPRISQVYLELVLGLPYRGLYKILSIVAQMEGVGKFGAINLNTDAAGLSYGIIQWAQRPGRLPELLRAFSVADREHYIEIFGGGDARIADGLITCTSRPNGGVDARTGVALDPAFDLVRAPWTGRFEKATLHLPFQRAQVQTAAAAFCHSLGKIRSYAQDLHTERGIAFMLDVANQFGDGGLKKLYLAVHREGMAEMELLEAIADESVERMPDKFKQGVRSRRDDFLHTARLSDEAIDMDDWSSTETPSVGRVLQRDGS</sequence>
<dbReference type="InterPro" id="IPR002502">
    <property type="entry name" value="Amidase_domain"/>
</dbReference>
<comment type="similarity">
    <text evidence="2">Belongs to the N-acetylmuramoyl-L-alanine amidase 2 family.</text>
</comment>
<dbReference type="PANTHER" id="PTHR30417">
    <property type="entry name" value="N-ACETYLMURAMOYL-L-ALANINE AMIDASE AMID"/>
    <property type="match status" value="1"/>
</dbReference>
<dbReference type="InterPro" id="IPR036366">
    <property type="entry name" value="PGBDSf"/>
</dbReference>
<evidence type="ECO:0000313" key="9">
    <source>
        <dbReference type="Proteomes" id="UP001158598"/>
    </source>
</evidence>
<organism evidence="8 9">
    <name type="scientific">Methylococcus capsulatus</name>
    <dbReference type="NCBI Taxonomy" id="414"/>
    <lineage>
        <taxon>Bacteria</taxon>
        <taxon>Pseudomonadati</taxon>
        <taxon>Pseudomonadota</taxon>
        <taxon>Gammaproteobacteria</taxon>
        <taxon>Methylococcales</taxon>
        <taxon>Methylococcaceae</taxon>
        <taxon>Methylococcus</taxon>
    </lineage>
</organism>
<evidence type="ECO:0000256" key="4">
    <source>
        <dbReference type="ARBA" id="ARBA00022801"/>
    </source>
</evidence>
<evidence type="ECO:0000313" key="8">
    <source>
        <dbReference type="EMBL" id="CAI8894984.1"/>
    </source>
</evidence>
<dbReference type="GO" id="GO:0009254">
    <property type="term" value="P:peptidoglycan turnover"/>
    <property type="evidence" value="ECO:0007669"/>
    <property type="project" value="TreeGrafter"/>
</dbReference>
<feature type="region of interest" description="Disordered" evidence="6">
    <location>
        <begin position="597"/>
        <end position="617"/>
    </location>
</feature>
<dbReference type="InterPro" id="IPR002477">
    <property type="entry name" value="Peptidoglycan-bd-like"/>
</dbReference>
<dbReference type="EC" id="3.5.1.28" evidence="3"/>
<dbReference type="EMBL" id="OX458332">
    <property type="protein sequence ID" value="CAI8894984.1"/>
    <property type="molecule type" value="Genomic_DNA"/>
</dbReference>
<accession>A0AA35Y006</accession>
<dbReference type="CDD" id="cd06583">
    <property type="entry name" value="PGRP"/>
    <property type="match status" value="1"/>
</dbReference>
<dbReference type="RefSeq" id="WP_017365862.1">
    <property type="nucleotide sequence ID" value="NZ_OX458332.1"/>
</dbReference>
<evidence type="ECO:0000256" key="6">
    <source>
        <dbReference type="SAM" id="MobiDB-lite"/>
    </source>
</evidence>
<proteinExistence type="inferred from homology"/>
<keyword evidence="4" id="KW-0378">Hydrolase</keyword>
<feature type="domain" description="N-acetylmuramoyl-L-alanine amidase" evidence="7">
    <location>
        <begin position="10"/>
        <end position="148"/>
    </location>
</feature>
<evidence type="ECO:0000256" key="2">
    <source>
        <dbReference type="ARBA" id="ARBA00007553"/>
    </source>
</evidence>
<evidence type="ECO:0000256" key="3">
    <source>
        <dbReference type="ARBA" id="ARBA00011901"/>
    </source>
</evidence>